<feature type="region of interest" description="Disordered" evidence="1">
    <location>
        <begin position="1"/>
        <end position="22"/>
    </location>
</feature>
<protein>
    <submittedName>
        <fullName evidence="2">Cat2</fullName>
    </submittedName>
</protein>
<accession>A0A0A9DW18</accession>
<dbReference type="AlphaFoldDB" id="A0A0A9DW18"/>
<proteinExistence type="predicted"/>
<sequence>MPSRMKKTGKLLPRRSQLPSRV</sequence>
<reference evidence="2" key="2">
    <citation type="journal article" date="2015" name="Data Brief">
        <title>Shoot transcriptome of the giant reed, Arundo donax.</title>
        <authorList>
            <person name="Barrero R.A."/>
            <person name="Guerrero F.D."/>
            <person name="Moolhuijzen P."/>
            <person name="Goolsby J.A."/>
            <person name="Tidwell J."/>
            <person name="Bellgard S.E."/>
            <person name="Bellgard M.I."/>
        </authorList>
    </citation>
    <scope>NUCLEOTIDE SEQUENCE</scope>
    <source>
        <tissue evidence="2">Shoot tissue taken approximately 20 cm above the soil surface</tissue>
    </source>
</reference>
<name>A0A0A9DW18_ARUDO</name>
<evidence type="ECO:0000256" key="1">
    <source>
        <dbReference type="SAM" id="MobiDB-lite"/>
    </source>
</evidence>
<reference evidence="2" key="1">
    <citation type="submission" date="2014-09" db="EMBL/GenBank/DDBJ databases">
        <authorList>
            <person name="Magalhaes I.L.F."/>
            <person name="Oliveira U."/>
            <person name="Santos F.R."/>
            <person name="Vidigal T.H.D.A."/>
            <person name="Brescovit A.D."/>
            <person name="Santos A.J."/>
        </authorList>
    </citation>
    <scope>NUCLEOTIDE SEQUENCE</scope>
    <source>
        <tissue evidence="2">Shoot tissue taken approximately 20 cm above the soil surface</tissue>
    </source>
</reference>
<dbReference type="EMBL" id="GBRH01205909">
    <property type="protein sequence ID" value="JAD91986.1"/>
    <property type="molecule type" value="Transcribed_RNA"/>
</dbReference>
<feature type="compositionally biased region" description="Basic residues" evidence="1">
    <location>
        <begin position="1"/>
        <end position="13"/>
    </location>
</feature>
<evidence type="ECO:0000313" key="2">
    <source>
        <dbReference type="EMBL" id="JAD91986.1"/>
    </source>
</evidence>
<organism evidence="2">
    <name type="scientific">Arundo donax</name>
    <name type="common">Giant reed</name>
    <name type="synonym">Donax arundinaceus</name>
    <dbReference type="NCBI Taxonomy" id="35708"/>
    <lineage>
        <taxon>Eukaryota</taxon>
        <taxon>Viridiplantae</taxon>
        <taxon>Streptophyta</taxon>
        <taxon>Embryophyta</taxon>
        <taxon>Tracheophyta</taxon>
        <taxon>Spermatophyta</taxon>
        <taxon>Magnoliopsida</taxon>
        <taxon>Liliopsida</taxon>
        <taxon>Poales</taxon>
        <taxon>Poaceae</taxon>
        <taxon>PACMAD clade</taxon>
        <taxon>Arundinoideae</taxon>
        <taxon>Arundineae</taxon>
        <taxon>Arundo</taxon>
    </lineage>
</organism>